<name>A0A090MRZ6_AFIFE</name>
<feature type="region of interest" description="Disordered" evidence="1">
    <location>
        <begin position="69"/>
        <end position="91"/>
    </location>
</feature>
<sequence length="91" mass="9681">MSARWTRCTAVCIAIAATPAALVQSAIEESPSENGPCQIAMTVKVMRSRILVTNRIGMAGQFRRRMAVPARRASATMTTNSGSASSLPMKP</sequence>
<organism evidence="3 4">
    <name type="scientific">Afipia felis</name>
    <name type="common">Cat scratch disease bacillus</name>
    <dbReference type="NCBI Taxonomy" id="1035"/>
    <lineage>
        <taxon>Bacteria</taxon>
        <taxon>Pseudomonadati</taxon>
        <taxon>Pseudomonadota</taxon>
        <taxon>Alphaproteobacteria</taxon>
        <taxon>Hyphomicrobiales</taxon>
        <taxon>Nitrobacteraceae</taxon>
        <taxon>Afipia</taxon>
    </lineage>
</organism>
<dbReference type="EMBL" id="CCAZ020000001">
    <property type="protein sequence ID" value="CEG08982.1"/>
    <property type="molecule type" value="Genomic_DNA"/>
</dbReference>
<protein>
    <recommendedName>
        <fullName evidence="5">Secreted protein</fullName>
    </recommendedName>
</protein>
<comment type="caution">
    <text evidence="3">The sequence shown here is derived from an EMBL/GenBank/DDBJ whole genome shotgun (WGS) entry which is preliminary data.</text>
</comment>
<feature type="signal peptide" evidence="2">
    <location>
        <begin position="1"/>
        <end position="23"/>
    </location>
</feature>
<evidence type="ECO:0000313" key="4">
    <source>
        <dbReference type="Proteomes" id="UP000035762"/>
    </source>
</evidence>
<keyword evidence="4" id="KW-1185">Reference proteome</keyword>
<accession>A0A090MRZ6</accession>
<evidence type="ECO:0000256" key="1">
    <source>
        <dbReference type="SAM" id="MobiDB-lite"/>
    </source>
</evidence>
<feature type="chain" id="PRO_5001859915" description="Secreted protein" evidence="2">
    <location>
        <begin position="24"/>
        <end position="91"/>
    </location>
</feature>
<proteinExistence type="predicted"/>
<keyword evidence="2" id="KW-0732">Signal</keyword>
<dbReference type="Proteomes" id="UP000035762">
    <property type="component" value="Unassembled WGS sequence"/>
</dbReference>
<evidence type="ECO:0000256" key="2">
    <source>
        <dbReference type="SAM" id="SignalP"/>
    </source>
</evidence>
<evidence type="ECO:0008006" key="5">
    <source>
        <dbReference type="Google" id="ProtNLM"/>
    </source>
</evidence>
<gene>
    <name evidence="3" type="ORF">BN961_02403</name>
</gene>
<reference evidence="3 4" key="1">
    <citation type="journal article" date="2014" name="Genome Announc.">
        <title>Genome Sequence of Afipia felis Strain 76713, Isolated in Hospital Water Using an Amoeba Co-Culture Procedure.</title>
        <authorList>
            <person name="Benamar S."/>
            <person name="La Scola B."/>
            <person name="Croce O."/>
        </authorList>
    </citation>
    <scope>NUCLEOTIDE SEQUENCE [LARGE SCALE GENOMIC DNA]</scope>
    <source>
        <strain evidence="3 4">76713</strain>
    </source>
</reference>
<dbReference type="AlphaFoldDB" id="A0A090MRZ6"/>
<feature type="compositionally biased region" description="Polar residues" evidence="1">
    <location>
        <begin position="75"/>
        <end position="91"/>
    </location>
</feature>
<evidence type="ECO:0000313" key="3">
    <source>
        <dbReference type="EMBL" id="CEG08982.1"/>
    </source>
</evidence>